<dbReference type="Gene3D" id="1.20.1250.20">
    <property type="entry name" value="MFS general substrate transporter like domains"/>
    <property type="match status" value="1"/>
</dbReference>
<keyword evidence="5 6" id="KW-0472">Membrane</keyword>
<proteinExistence type="predicted"/>
<feature type="transmembrane region" description="Helical" evidence="6">
    <location>
        <begin position="82"/>
        <end position="100"/>
    </location>
</feature>
<feature type="transmembrane region" description="Helical" evidence="6">
    <location>
        <begin position="217"/>
        <end position="238"/>
    </location>
</feature>
<feature type="transmembrane region" description="Helical" evidence="6">
    <location>
        <begin position="250"/>
        <end position="269"/>
    </location>
</feature>
<feature type="transmembrane region" description="Helical" evidence="6">
    <location>
        <begin position="367"/>
        <end position="384"/>
    </location>
</feature>
<keyword evidence="3 6" id="KW-0812">Transmembrane</keyword>
<organism evidence="8 9">
    <name type="scientific">Ferrimonas lipolytica</name>
    <dbReference type="NCBI Taxonomy" id="2724191"/>
    <lineage>
        <taxon>Bacteria</taxon>
        <taxon>Pseudomonadati</taxon>
        <taxon>Pseudomonadota</taxon>
        <taxon>Gammaproteobacteria</taxon>
        <taxon>Alteromonadales</taxon>
        <taxon>Ferrimonadaceae</taxon>
        <taxon>Ferrimonas</taxon>
    </lineage>
</organism>
<sequence length="404" mass="43410">MQQARKTLLVTLAVSLISVSGIALPYPILAPLFIELQHPLASFAGLPPKLLLGISLAIYPLGILVGSNIIGSWSDRIGRKKALAITMFGAVLGYLLSAFAVMQGSFVLFCLSRLLTGLCEGNLSIARAIAADLHPTIDRTRAFSLLSATSYAGYLVGPLIGGFLLPMGAELAFAVAALACLISVVMIVVMLPADKPTASEGSSHSLSLIRLPTIKPFFYMYLALMLALNGFYEFYPVLQVEMLGFNSMQIAWSTVIITASMIIAATLLVMPIKRRFGMASTACLSMFVYAIALLCFTLLPQFYLVTFIVIGASIALFNAMLPSYLSELGSDGGGQGQLMGLMTTTFCIGNVAMAIIGSLLALIDTRLALAGSALLGLIATWQFYKHHYQRTLWREHISSQITEQ</sequence>
<evidence type="ECO:0000256" key="6">
    <source>
        <dbReference type="SAM" id="Phobius"/>
    </source>
</evidence>
<evidence type="ECO:0000256" key="4">
    <source>
        <dbReference type="ARBA" id="ARBA00022989"/>
    </source>
</evidence>
<evidence type="ECO:0000313" key="8">
    <source>
        <dbReference type="EMBL" id="QIZ75839.1"/>
    </source>
</evidence>
<evidence type="ECO:0000256" key="1">
    <source>
        <dbReference type="ARBA" id="ARBA00004141"/>
    </source>
</evidence>
<dbReference type="PANTHER" id="PTHR23504">
    <property type="entry name" value="MAJOR FACILITATOR SUPERFAMILY DOMAIN-CONTAINING PROTEIN 10"/>
    <property type="match status" value="1"/>
</dbReference>
<feature type="transmembrane region" description="Helical" evidence="6">
    <location>
        <begin position="49"/>
        <end position="70"/>
    </location>
</feature>
<evidence type="ECO:0000313" key="9">
    <source>
        <dbReference type="Proteomes" id="UP000501602"/>
    </source>
</evidence>
<reference evidence="8 9" key="1">
    <citation type="submission" date="2020-04" db="EMBL/GenBank/DDBJ databases">
        <title>Ferrimonas sp. S7 isolated from sea water.</title>
        <authorList>
            <person name="Bae S.S."/>
            <person name="Baek K."/>
        </authorList>
    </citation>
    <scope>NUCLEOTIDE SEQUENCE [LARGE SCALE GENOMIC DNA]</scope>
    <source>
        <strain evidence="8 9">S7</strain>
    </source>
</reference>
<accession>A0A6H1UB22</accession>
<name>A0A6H1UB22_9GAMM</name>
<dbReference type="EMBL" id="CP051180">
    <property type="protein sequence ID" value="QIZ75839.1"/>
    <property type="molecule type" value="Genomic_DNA"/>
</dbReference>
<evidence type="ECO:0000256" key="3">
    <source>
        <dbReference type="ARBA" id="ARBA00022692"/>
    </source>
</evidence>
<dbReference type="GO" id="GO:0016020">
    <property type="term" value="C:membrane"/>
    <property type="evidence" value="ECO:0007669"/>
    <property type="project" value="UniProtKB-SubCell"/>
</dbReference>
<dbReference type="SUPFAM" id="SSF103473">
    <property type="entry name" value="MFS general substrate transporter"/>
    <property type="match status" value="1"/>
</dbReference>
<dbReference type="RefSeq" id="WP_168659100.1">
    <property type="nucleotide sequence ID" value="NZ_CP051180.1"/>
</dbReference>
<evidence type="ECO:0000256" key="5">
    <source>
        <dbReference type="ARBA" id="ARBA00023136"/>
    </source>
</evidence>
<dbReference type="PRINTS" id="PR01035">
    <property type="entry name" value="TCRTETA"/>
</dbReference>
<feature type="transmembrane region" description="Helical" evidence="6">
    <location>
        <begin position="305"/>
        <end position="326"/>
    </location>
</feature>
<protein>
    <submittedName>
        <fullName evidence="8">MFS transporter</fullName>
    </submittedName>
</protein>
<dbReference type="AlphaFoldDB" id="A0A6H1UB22"/>
<comment type="subcellular location">
    <subcellularLocation>
        <location evidence="1">Membrane</location>
        <topology evidence="1">Multi-pass membrane protein</topology>
    </subcellularLocation>
</comment>
<feature type="domain" description="Major facilitator superfamily (MFS) profile" evidence="7">
    <location>
        <begin position="7"/>
        <end position="388"/>
    </location>
</feature>
<feature type="transmembrane region" description="Helical" evidence="6">
    <location>
        <begin position="142"/>
        <end position="165"/>
    </location>
</feature>
<dbReference type="Proteomes" id="UP000501602">
    <property type="component" value="Chromosome"/>
</dbReference>
<keyword evidence="9" id="KW-1185">Reference proteome</keyword>
<dbReference type="InterPro" id="IPR011701">
    <property type="entry name" value="MFS"/>
</dbReference>
<feature type="transmembrane region" description="Helical" evidence="6">
    <location>
        <begin position="276"/>
        <end position="299"/>
    </location>
</feature>
<dbReference type="Pfam" id="PF07690">
    <property type="entry name" value="MFS_1"/>
    <property type="match status" value="1"/>
</dbReference>
<dbReference type="KEGG" id="fes:HER31_02340"/>
<keyword evidence="4 6" id="KW-1133">Transmembrane helix</keyword>
<dbReference type="InterPro" id="IPR020846">
    <property type="entry name" value="MFS_dom"/>
</dbReference>
<feature type="transmembrane region" description="Helical" evidence="6">
    <location>
        <begin position="338"/>
        <end position="361"/>
    </location>
</feature>
<evidence type="ECO:0000256" key="2">
    <source>
        <dbReference type="ARBA" id="ARBA00022448"/>
    </source>
</evidence>
<dbReference type="PANTHER" id="PTHR23504:SF15">
    <property type="entry name" value="MAJOR FACILITATOR SUPERFAMILY (MFS) PROFILE DOMAIN-CONTAINING PROTEIN"/>
    <property type="match status" value="1"/>
</dbReference>
<dbReference type="PROSITE" id="PS50850">
    <property type="entry name" value="MFS"/>
    <property type="match status" value="1"/>
</dbReference>
<keyword evidence="2" id="KW-0813">Transport</keyword>
<feature type="transmembrane region" description="Helical" evidence="6">
    <location>
        <begin position="171"/>
        <end position="193"/>
    </location>
</feature>
<dbReference type="InterPro" id="IPR036259">
    <property type="entry name" value="MFS_trans_sf"/>
</dbReference>
<dbReference type="GO" id="GO:0022857">
    <property type="term" value="F:transmembrane transporter activity"/>
    <property type="evidence" value="ECO:0007669"/>
    <property type="project" value="InterPro"/>
</dbReference>
<gene>
    <name evidence="8" type="ORF">HER31_02340</name>
</gene>
<dbReference type="InterPro" id="IPR001958">
    <property type="entry name" value="Tet-R_TetA/multi-R_MdtG-like"/>
</dbReference>
<evidence type="ECO:0000259" key="7">
    <source>
        <dbReference type="PROSITE" id="PS50850"/>
    </source>
</evidence>